<organism evidence="1 2">
    <name type="scientific">Rippkaea orientalis (strain PCC 8801 / RF-1)</name>
    <name type="common">Cyanothece sp. (strain PCC 8801)</name>
    <dbReference type="NCBI Taxonomy" id="41431"/>
    <lineage>
        <taxon>Bacteria</taxon>
        <taxon>Bacillati</taxon>
        <taxon>Cyanobacteriota</taxon>
        <taxon>Cyanophyceae</taxon>
        <taxon>Oscillatoriophycideae</taxon>
        <taxon>Chroococcales</taxon>
        <taxon>Aphanothecaceae</taxon>
        <taxon>Rippkaea</taxon>
        <taxon>Rippkaea orientalis</taxon>
    </lineage>
</organism>
<dbReference type="KEGG" id="cyp:PCC8801_3272"/>
<sequence length="53" mass="5709">MVITDLEHLESVAKETPKIEGGLIDLKAFAAAYAKASKQVTTWTIAYTVSIAL</sequence>
<dbReference type="AlphaFoldDB" id="B7JYE3"/>
<protein>
    <submittedName>
        <fullName evidence="1">Uncharacterized protein</fullName>
    </submittedName>
</protein>
<evidence type="ECO:0000313" key="1">
    <source>
        <dbReference type="EMBL" id="ACK67245.1"/>
    </source>
</evidence>
<gene>
    <name evidence="1" type="ordered locus">PCC8801_3272</name>
</gene>
<dbReference type="EMBL" id="CP001287">
    <property type="protein sequence ID" value="ACK67245.1"/>
    <property type="molecule type" value="Genomic_DNA"/>
</dbReference>
<reference evidence="2" key="1">
    <citation type="journal article" date="2011" name="MBio">
        <title>Novel metabolic attributes of the genus Cyanothece, comprising a group of unicellular nitrogen-fixing Cyanobacteria.</title>
        <authorList>
            <person name="Bandyopadhyay A."/>
            <person name="Elvitigala T."/>
            <person name="Welsh E."/>
            <person name="Stockel J."/>
            <person name="Liberton M."/>
            <person name="Min H."/>
            <person name="Sherman L.A."/>
            <person name="Pakrasi H.B."/>
        </authorList>
    </citation>
    <scope>NUCLEOTIDE SEQUENCE [LARGE SCALE GENOMIC DNA]</scope>
    <source>
        <strain evidence="2">PCC 8801</strain>
    </source>
</reference>
<dbReference type="HOGENOM" id="CLU_3060718_0_0_3"/>
<dbReference type="eggNOG" id="ENOG5031UCC">
    <property type="taxonomic scope" value="Bacteria"/>
</dbReference>
<evidence type="ECO:0000313" key="2">
    <source>
        <dbReference type="Proteomes" id="UP000008204"/>
    </source>
</evidence>
<name>B7JYE3_RIPO1</name>
<accession>B7JYE3</accession>
<dbReference type="STRING" id="41431.PCC8801_3272"/>
<proteinExistence type="predicted"/>
<keyword evidence="2" id="KW-1185">Reference proteome</keyword>
<dbReference type="Proteomes" id="UP000008204">
    <property type="component" value="Chromosome"/>
</dbReference>
<dbReference type="RefSeq" id="WP_012596506.1">
    <property type="nucleotide sequence ID" value="NC_011726.1"/>
</dbReference>